<feature type="region of interest" description="Disordered" evidence="12">
    <location>
        <begin position="1"/>
        <end position="72"/>
    </location>
</feature>
<dbReference type="Pfam" id="PF21361">
    <property type="entry name" value="Sina_ZnF"/>
    <property type="match status" value="1"/>
</dbReference>
<proteinExistence type="inferred from homology"/>
<keyword evidence="15" id="KW-1185">Reference proteome</keyword>
<dbReference type="PROSITE" id="PS51081">
    <property type="entry name" value="ZF_SIAH"/>
    <property type="match status" value="1"/>
</dbReference>
<protein>
    <recommendedName>
        <fullName evidence="4">RING-type E3 ubiquitin transferase</fullName>
        <ecNumber evidence="4">2.3.2.27</ecNumber>
    </recommendedName>
</protein>
<evidence type="ECO:0000256" key="10">
    <source>
        <dbReference type="ARBA" id="ARBA00024004"/>
    </source>
</evidence>
<dbReference type="Pfam" id="PF21362">
    <property type="entry name" value="Sina_RING"/>
    <property type="match status" value="1"/>
</dbReference>
<evidence type="ECO:0000256" key="8">
    <source>
        <dbReference type="ARBA" id="ARBA00022786"/>
    </source>
</evidence>
<keyword evidence="5" id="KW-0808">Transferase</keyword>
<dbReference type="InterPro" id="IPR013083">
    <property type="entry name" value="Znf_RING/FYVE/PHD"/>
</dbReference>
<dbReference type="Proteomes" id="UP000822688">
    <property type="component" value="Chromosome 2"/>
</dbReference>
<feature type="domain" description="SIAH-type" evidence="13">
    <location>
        <begin position="153"/>
        <end position="212"/>
    </location>
</feature>
<reference evidence="14" key="1">
    <citation type="submission" date="2020-06" db="EMBL/GenBank/DDBJ databases">
        <title>WGS assembly of Ceratodon purpureus strain R40.</title>
        <authorList>
            <person name="Carey S.B."/>
            <person name="Jenkins J."/>
            <person name="Shu S."/>
            <person name="Lovell J.T."/>
            <person name="Sreedasyam A."/>
            <person name="Maumus F."/>
            <person name="Tiley G.P."/>
            <person name="Fernandez-Pozo N."/>
            <person name="Barry K."/>
            <person name="Chen C."/>
            <person name="Wang M."/>
            <person name="Lipzen A."/>
            <person name="Daum C."/>
            <person name="Saski C.A."/>
            <person name="Payton A.C."/>
            <person name="Mcbreen J.C."/>
            <person name="Conrad R.E."/>
            <person name="Kollar L.M."/>
            <person name="Olsson S."/>
            <person name="Huttunen S."/>
            <person name="Landis J.B."/>
            <person name="Wickett N.J."/>
            <person name="Johnson M.G."/>
            <person name="Rensing S.A."/>
            <person name="Grimwood J."/>
            <person name="Schmutz J."/>
            <person name="Mcdaniel S.F."/>
        </authorList>
    </citation>
    <scope>NUCLEOTIDE SEQUENCE</scope>
    <source>
        <strain evidence="14">R40</strain>
    </source>
</reference>
<dbReference type="Gene3D" id="3.30.40.10">
    <property type="entry name" value="Zinc/RING finger domain, C3HC4 (zinc finger)"/>
    <property type="match status" value="1"/>
</dbReference>
<evidence type="ECO:0000256" key="1">
    <source>
        <dbReference type="ARBA" id="ARBA00000900"/>
    </source>
</evidence>
<dbReference type="InterPro" id="IPR013010">
    <property type="entry name" value="Znf_SIAH"/>
</dbReference>
<evidence type="ECO:0000256" key="12">
    <source>
        <dbReference type="SAM" id="MobiDB-lite"/>
    </source>
</evidence>
<evidence type="ECO:0000256" key="2">
    <source>
        <dbReference type="ARBA" id="ARBA00004906"/>
    </source>
</evidence>
<comment type="caution">
    <text evidence="14">The sequence shown here is derived from an EMBL/GenBank/DDBJ whole genome shotgun (WGS) entry which is preliminary data.</text>
</comment>
<comment type="pathway">
    <text evidence="2">Protein modification; protein ubiquitination.</text>
</comment>
<accession>A0A8T0IYE7</accession>
<keyword evidence="9" id="KW-0862">Zinc</keyword>
<evidence type="ECO:0000313" key="14">
    <source>
        <dbReference type="EMBL" id="KAG0588012.1"/>
    </source>
</evidence>
<feature type="compositionally biased region" description="Basic and acidic residues" evidence="12">
    <location>
        <begin position="63"/>
        <end position="72"/>
    </location>
</feature>
<evidence type="ECO:0000256" key="7">
    <source>
        <dbReference type="ARBA" id="ARBA00022771"/>
    </source>
</evidence>
<sequence length="335" mass="38524">MPPASLAHFKNRATSADTSSSDDQSPPPKRARDSPLLQVAERSVMAMTPPYDEKKVATSNVAPDHEKKSLRGKAPRDLDNACCRGNFDLSDLETLRCKICHSALFLPIYQCKNGHTACPTCWSNFERARRCCHSCKESTWNIRCLGLEKILEQLTVRCNNSVYGCNEFPKFLRRKEHEEGFCRHRPLKCPVDNCRYEGPKPALLQHFDKVHQMQAVLIDTASRKADFTMKSTEKYKLLQTDQDLYIVYHETVNGSLLGDIFYCASFGPYKWGYKLTVELKSEARYHELRATIPEIKVLETWKQRRDYLILMNGVQVEPRSNCEFTIQVEIFGPFL</sequence>
<keyword evidence="8" id="KW-0833">Ubl conjugation pathway</keyword>
<gene>
    <name evidence="14" type="ORF">KC19_2G208600</name>
</gene>
<dbReference type="InterPro" id="IPR049548">
    <property type="entry name" value="Sina-like_RING"/>
</dbReference>
<comment type="catalytic activity">
    <reaction evidence="1">
        <text>S-ubiquitinyl-[E2 ubiquitin-conjugating enzyme]-L-cysteine + [acceptor protein]-L-lysine = [E2 ubiquitin-conjugating enzyme]-L-cysteine + N(6)-ubiquitinyl-[acceptor protein]-L-lysine.</text>
        <dbReference type="EC" id="2.3.2.27"/>
    </reaction>
</comment>
<comment type="similarity">
    <text evidence="3">Belongs to the SINA (Seven in absentia) family.</text>
</comment>
<evidence type="ECO:0000313" key="15">
    <source>
        <dbReference type="Proteomes" id="UP000822688"/>
    </source>
</evidence>
<keyword evidence="7 11" id="KW-0863">Zinc-finger</keyword>
<dbReference type="SUPFAM" id="SSF49599">
    <property type="entry name" value="TRAF domain-like"/>
    <property type="match status" value="1"/>
</dbReference>
<dbReference type="GO" id="GO:0008270">
    <property type="term" value="F:zinc ion binding"/>
    <property type="evidence" value="ECO:0007669"/>
    <property type="project" value="UniProtKB-KW"/>
</dbReference>
<dbReference type="AlphaFoldDB" id="A0A8T0IYE7"/>
<name>A0A8T0IYE7_CERPU</name>
<dbReference type="GO" id="GO:0061630">
    <property type="term" value="F:ubiquitin protein ligase activity"/>
    <property type="evidence" value="ECO:0007669"/>
    <property type="project" value="UniProtKB-EC"/>
</dbReference>
<dbReference type="PANTHER" id="PTHR46632">
    <property type="entry name" value="E3 UBIQUITIN-PROTEIN LIGASE SINA-LIKE 4"/>
    <property type="match status" value="1"/>
</dbReference>
<evidence type="ECO:0000259" key="13">
    <source>
        <dbReference type="PROSITE" id="PS51081"/>
    </source>
</evidence>
<evidence type="ECO:0000256" key="4">
    <source>
        <dbReference type="ARBA" id="ARBA00012483"/>
    </source>
</evidence>
<comment type="function">
    <text evidence="10">E3 ubiquitin-protein ligase that mediates ubiquitination and subsequent proteasomal degradation of target proteins. E3 ubiquitin ligases accept ubiquitin from an E2 ubiquitin-conjugating enzyme in the form of a thioester and then directly transfers the ubiquitin to targeted substrates. It probably triggers the ubiquitin-mediated degradation of different substrates.</text>
</comment>
<evidence type="ECO:0000256" key="5">
    <source>
        <dbReference type="ARBA" id="ARBA00022679"/>
    </source>
</evidence>
<evidence type="ECO:0000256" key="11">
    <source>
        <dbReference type="PROSITE-ProRule" id="PRU00455"/>
    </source>
</evidence>
<organism evidence="14 15">
    <name type="scientific">Ceratodon purpureus</name>
    <name type="common">Fire moss</name>
    <name type="synonym">Dicranum purpureum</name>
    <dbReference type="NCBI Taxonomy" id="3225"/>
    <lineage>
        <taxon>Eukaryota</taxon>
        <taxon>Viridiplantae</taxon>
        <taxon>Streptophyta</taxon>
        <taxon>Embryophyta</taxon>
        <taxon>Bryophyta</taxon>
        <taxon>Bryophytina</taxon>
        <taxon>Bryopsida</taxon>
        <taxon>Dicranidae</taxon>
        <taxon>Pseudoditrichales</taxon>
        <taxon>Ditrichaceae</taxon>
        <taxon>Ceratodon</taxon>
    </lineage>
</organism>
<feature type="compositionally biased region" description="Low complexity" evidence="12">
    <location>
        <begin position="13"/>
        <end position="24"/>
    </location>
</feature>
<dbReference type="InterPro" id="IPR044286">
    <property type="entry name" value="SINL_plant"/>
</dbReference>
<dbReference type="EC" id="2.3.2.27" evidence="4"/>
<dbReference type="EMBL" id="CM026422">
    <property type="protein sequence ID" value="KAG0588012.1"/>
    <property type="molecule type" value="Genomic_DNA"/>
</dbReference>
<evidence type="ECO:0000256" key="9">
    <source>
        <dbReference type="ARBA" id="ARBA00022833"/>
    </source>
</evidence>
<evidence type="ECO:0000256" key="3">
    <source>
        <dbReference type="ARBA" id="ARBA00009119"/>
    </source>
</evidence>
<keyword evidence="6" id="KW-0479">Metal-binding</keyword>
<dbReference type="PANTHER" id="PTHR46632:SF16">
    <property type="entry name" value="E3 UBIQUITIN-PROTEIN LIGASE SINA-LIKE 10"/>
    <property type="match status" value="1"/>
</dbReference>
<evidence type="ECO:0000256" key="6">
    <source>
        <dbReference type="ARBA" id="ARBA00022723"/>
    </source>
</evidence>